<evidence type="ECO:0000313" key="9">
    <source>
        <dbReference type="Proteomes" id="UP000216107"/>
    </source>
</evidence>
<dbReference type="EMBL" id="MDUX01000015">
    <property type="protein sequence ID" value="KAF7599741.1"/>
    <property type="molecule type" value="Genomic_DNA"/>
</dbReference>
<dbReference type="Gene3D" id="3.40.50.1820">
    <property type="entry name" value="alpha/beta hydrolase"/>
    <property type="match status" value="1"/>
</dbReference>
<keyword evidence="4" id="KW-0012">Acyltransferase</keyword>
<dbReference type="GO" id="GO:0005737">
    <property type="term" value="C:cytoplasm"/>
    <property type="evidence" value="ECO:0007669"/>
    <property type="project" value="UniProtKB-SubCell"/>
</dbReference>
<comment type="caution">
    <text evidence="8">The sequence shown here is derived from an EMBL/GenBank/DDBJ whole genome shotgun (WGS) entry which is preliminary data.</text>
</comment>
<evidence type="ECO:0000256" key="3">
    <source>
        <dbReference type="ARBA" id="ARBA00022679"/>
    </source>
</evidence>
<evidence type="ECO:0000256" key="2">
    <source>
        <dbReference type="ARBA" id="ARBA00022490"/>
    </source>
</evidence>
<comment type="subcellular location">
    <subcellularLocation>
        <location evidence="1">Cytoplasm</location>
    </subcellularLocation>
</comment>
<name>A0A272EUA9_9RHOO</name>
<dbReference type="InterPro" id="IPR029058">
    <property type="entry name" value="AB_hydrolase_fold"/>
</dbReference>
<keyword evidence="2" id="KW-0963">Cytoplasm</keyword>
<dbReference type="PANTHER" id="PTHR36837:SF5">
    <property type="entry name" value="POLY-3-HYDROXYBUTYRATE SYNTHASE"/>
    <property type="match status" value="1"/>
</dbReference>
<evidence type="ECO:0000259" key="6">
    <source>
        <dbReference type="Pfam" id="PF07167"/>
    </source>
</evidence>
<evidence type="ECO:0000256" key="5">
    <source>
        <dbReference type="SAM" id="MobiDB-lite"/>
    </source>
</evidence>
<evidence type="ECO:0000313" key="8">
    <source>
        <dbReference type="EMBL" id="PAS93677.1"/>
    </source>
</evidence>
<sequence>MLGKVTESAPPSNLAGFPAFGGAAAPGLENDEIRRLQREHAELHGRLWRSMAQRKPGVESEPIVSPGAGDRRFNAPEWSSSPLHDYMRQAYLINANFLTAVADALPITDKVAKSRLQFMTRQYVDALAPSNFLASNPEVVQKALDTKGESLSKGLLNLIGDVEKGRISMTDDAAFEVGGNLATTEGAVIFENELMQLIQYAPLTEKVSKQPLLIVPPNINKYYILDLQAENSFVRYAVEQGITVFLISWRNPGAAQAQLGWDDYLDQGILLSLQIVRTLTKVQKPNVLGFCIGGTLLASALAVAYARGEDPIESATFLTSMLDFSETGDIACFIDERFVAAREATIGKGGLMHGRELSQVFSALRPNDLIWNYVVDNYLKGNTPTAFDLLYWNSDSTNLSGPFAAYYLRNTYLENNLRVPGKLTMLGESIDLGRINCPSYFVATREDHIVPWRTSFLGRRLVGGESTFVLGASGHIAGVVNPPAKNKRSYWTNATAVATAEEWLESAVEHRGSWWPNWVEWLKARSGDLVAARSKLGSREYRQIEAAPGRYVKERA</sequence>
<dbReference type="PANTHER" id="PTHR36837">
    <property type="entry name" value="POLY(3-HYDROXYALKANOATE) POLYMERASE SUBUNIT PHAC"/>
    <property type="match status" value="1"/>
</dbReference>
<accession>A0A272EUA9</accession>
<gene>
    <name evidence="7" type="ORF">BGI27_06450</name>
    <name evidence="8" type="ORF">CGU29_06890</name>
</gene>
<organism evidence="8 9">
    <name type="scientific">Candidatus Dactylopiibacterium carminicum</name>
    <dbReference type="NCBI Taxonomy" id="857335"/>
    <lineage>
        <taxon>Bacteria</taxon>
        <taxon>Pseudomonadati</taxon>
        <taxon>Pseudomonadota</taxon>
        <taxon>Betaproteobacteria</taxon>
        <taxon>Rhodocyclales</taxon>
        <taxon>Rhodocyclaceae</taxon>
        <taxon>Candidatus Dactylopiibacterium</taxon>
    </lineage>
</organism>
<evidence type="ECO:0000256" key="1">
    <source>
        <dbReference type="ARBA" id="ARBA00004496"/>
    </source>
</evidence>
<dbReference type="Proteomes" id="UP000623509">
    <property type="component" value="Unassembled WGS sequence"/>
</dbReference>
<evidence type="ECO:0000256" key="4">
    <source>
        <dbReference type="ARBA" id="ARBA00023315"/>
    </source>
</evidence>
<dbReference type="OrthoDB" id="7208816at2"/>
<dbReference type="AlphaFoldDB" id="A0A272EUA9"/>
<dbReference type="Proteomes" id="UP000216107">
    <property type="component" value="Unassembled WGS sequence"/>
</dbReference>
<dbReference type="SUPFAM" id="SSF53474">
    <property type="entry name" value="alpha/beta-Hydrolases"/>
    <property type="match status" value="1"/>
</dbReference>
<dbReference type="InterPro" id="IPR051321">
    <property type="entry name" value="PHA/PHB_synthase"/>
</dbReference>
<feature type="domain" description="Poly-beta-hydroxybutyrate polymerase N-terminal" evidence="6">
    <location>
        <begin position="70"/>
        <end position="237"/>
    </location>
</feature>
<keyword evidence="3" id="KW-0808">Transferase</keyword>
<evidence type="ECO:0000313" key="7">
    <source>
        <dbReference type="EMBL" id="KAF7599741.1"/>
    </source>
</evidence>
<dbReference type="GO" id="GO:0042619">
    <property type="term" value="P:poly-hydroxybutyrate biosynthetic process"/>
    <property type="evidence" value="ECO:0007669"/>
    <property type="project" value="InterPro"/>
</dbReference>
<feature type="region of interest" description="Disordered" evidence="5">
    <location>
        <begin position="52"/>
        <end position="71"/>
    </location>
</feature>
<dbReference type="InterPro" id="IPR010941">
    <property type="entry name" value="PhaC_N"/>
</dbReference>
<proteinExistence type="predicted"/>
<dbReference type="GO" id="GO:0016746">
    <property type="term" value="F:acyltransferase activity"/>
    <property type="evidence" value="ECO:0007669"/>
    <property type="project" value="UniProtKB-KW"/>
</dbReference>
<evidence type="ECO:0000313" key="10">
    <source>
        <dbReference type="Proteomes" id="UP000623509"/>
    </source>
</evidence>
<dbReference type="NCBIfam" id="TIGR01838">
    <property type="entry name" value="PHA_synth_I"/>
    <property type="match status" value="1"/>
</dbReference>
<reference evidence="8 9" key="2">
    <citation type="submission" date="2017-07" db="EMBL/GenBank/DDBJ databases">
        <title>Candidatus Dactylopiibacterium carminicum, a nitrogen-fixing symbiont of the cochineal insect Dactylopius coccus and Dactylopius opuntiae (Hemiptera: Coccoidea: Dactylopiidae).</title>
        <authorList>
            <person name="Vera A."/>
        </authorList>
    </citation>
    <scope>NUCLEOTIDE SEQUENCE [LARGE SCALE GENOMIC DNA]</scope>
    <source>
        <strain evidence="8 9">NFDCM</strain>
    </source>
</reference>
<dbReference type="InterPro" id="IPR010963">
    <property type="entry name" value="PHA_synth_I"/>
</dbReference>
<keyword evidence="10" id="KW-1185">Reference proteome</keyword>
<dbReference type="Pfam" id="PF07167">
    <property type="entry name" value="PhaC_N"/>
    <property type="match status" value="1"/>
</dbReference>
<protein>
    <submittedName>
        <fullName evidence="8">Class I poly(R)-hydroxyalkanoic acid synthase</fullName>
    </submittedName>
</protein>
<dbReference type="EMBL" id="NMRN01000014">
    <property type="protein sequence ID" value="PAS93677.1"/>
    <property type="molecule type" value="Genomic_DNA"/>
</dbReference>
<reference evidence="7 10" key="1">
    <citation type="submission" date="2016-08" db="EMBL/GenBank/DDBJ databases">
        <title>Candidatus Dactylopiibacterium carminicum genome sequence.</title>
        <authorList>
            <person name="Ramirez-Puebla S.T."/>
            <person name="Ormeno-Orrillo E."/>
            <person name="Vera-Ponce De Leon A."/>
            <person name="Luis L."/>
            <person name="Sanchez-Flores A."/>
            <person name="Monica R."/>
            <person name="Martinez-Romero E."/>
        </authorList>
    </citation>
    <scope>NUCLEOTIDE SEQUENCE [LARGE SCALE GENOMIC DNA]</scope>
    <source>
        <strain evidence="7">END1</strain>
    </source>
</reference>